<keyword evidence="3" id="KW-0067">ATP-binding</keyword>
<proteinExistence type="predicted"/>
<dbReference type="InterPro" id="IPR050267">
    <property type="entry name" value="Anti-sigma-factor_SerPK"/>
</dbReference>
<keyword evidence="1" id="KW-0418">Kinase</keyword>
<dbReference type="GO" id="GO:0004674">
    <property type="term" value="F:protein serine/threonine kinase activity"/>
    <property type="evidence" value="ECO:0007669"/>
    <property type="project" value="UniProtKB-KW"/>
</dbReference>
<evidence type="ECO:0000259" key="2">
    <source>
        <dbReference type="Pfam" id="PF13581"/>
    </source>
</evidence>
<evidence type="ECO:0000256" key="1">
    <source>
        <dbReference type="ARBA" id="ARBA00022527"/>
    </source>
</evidence>
<keyword evidence="1" id="KW-0723">Serine/threonine-protein kinase</keyword>
<evidence type="ECO:0000313" key="4">
    <source>
        <dbReference type="Proteomes" id="UP000249340"/>
    </source>
</evidence>
<feature type="domain" description="Histidine kinase/HSP90-like ATPase" evidence="2">
    <location>
        <begin position="53"/>
        <end position="163"/>
    </location>
</feature>
<keyword evidence="4" id="KW-1185">Reference proteome</keyword>
<sequence>MGAQRAMLDRPLDRKCISACFTMRMGAAMTSAIQPKPPEQLAWGTWVSSNSKGVRLARWHMASQLADAGFDRDVVRDIEQIAGELIANAVLHGCRGVGLARLRVTAQDDGLLVEVFDPSPARPSAVVSRPDAESGRGLLMVEALADEWGVVEHGGSGKTVWARCTMRREVGERDAGGQPC</sequence>
<name>A0A345SXC0_9ACTN</name>
<dbReference type="CDD" id="cd16936">
    <property type="entry name" value="HATPase_RsbW-like"/>
    <property type="match status" value="1"/>
</dbReference>
<organism evidence="3 4">
    <name type="scientific">Peterkaempfera bronchialis</name>
    <dbReference type="NCBI Taxonomy" id="2126346"/>
    <lineage>
        <taxon>Bacteria</taxon>
        <taxon>Bacillati</taxon>
        <taxon>Actinomycetota</taxon>
        <taxon>Actinomycetes</taxon>
        <taxon>Kitasatosporales</taxon>
        <taxon>Streptomycetaceae</taxon>
        <taxon>Peterkaempfera</taxon>
    </lineage>
</organism>
<accession>A0A345SXC0</accession>
<keyword evidence="1" id="KW-0808">Transferase</keyword>
<dbReference type="SUPFAM" id="SSF55874">
    <property type="entry name" value="ATPase domain of HSP90 chaperone/DNA topoisomerase II/histidine kinase"/>
    <property type="match status" value="1"/>
</dbReference>
<dbReference type="Gene3D" id="3.30.565.10">
    <property type="entry name" value="Histidine kinase-like ATPase, C-terminal domain"/>
    <property type="match status" value="1"/>
</dbReference>
<dbReference type="OrthoDB" id="3853268at2"/>
<dbReference type="Pfam" id="PF13581">
    <property type="entry name" value="HATPase_c_2"/>
    <property type="match status" value="1"/>
</dbReference>
<dbReference type="Proteomes" id="UP000249340">
    <property type="component" value="Chromosome"/>
</dbReference>
<dbReference type="InterPro" id="IPR003594">
    <property type="entry name" value="HATPase_dom"/>
</dbReference>
<keyword evidence="3" id="KW-0547">Nucleotide-binding</keyword>
<reference evidence="4" key="1">
    <citation type="submission" date="2018-07" db="EMBL/GenBank/DDBJ databases">
        <title>Streptacidiphilus bronchialis DSM 106435 chromosome.</title>
        <authorList>
            <person name="Batra D."/>
            <person name="Gulvik C.A."/>
        </authorList>
    </citation>
    <scope>NUCLEOTIDE SEQUENCE [LARGE SCALE GENOMIC DNA]</scope>
    <source>
        <strain evidence="4">DSM 106435</strain>
    </source>
</reference>
<dbReference type="AlphaFoldDB" id="A0A345SXC0"/>
<dbReference type="GO" id="GO:0005524">
    <property type="term" value="F:ATP binding"/>
    <property type="evidence" value="ECO:0007669"/>
    <property type="project" value="UniProtKB-KW"/>
</dbReference>
<evidence type="ECO:0000313" key="3">
    <source>
        <dbReference type="EMBL" id="AXI78375.1"/>
    </source>
</evidence>
<dbReference type="InterPro" id="IPR036890">
    <property type="entry name" value="HATPase_C_sf"/>
</dbReference>
<dbReference type="KEGG" id="stri:C7M71_013945"/>
<dbReference type="EMBL" id="CP031264">
    <property type="protein sequence ID" value="AXI78375.1"/>
    <property type="molecule type" value="Genomic_DNA"/>
</dbReference>
<dbReference type="PANTHER" id="PTHR35526:SF3">
    <property type="entry name" value="ANTI-SIGMA-F FACTOR RSBW"/>
    <property type="match status" value="1"/>
</dbReference>
<dbReference type="PANTHER" id="PTHR35526">
    <property type="entry name" value="ANTI-SIGMA-F FACTOR RSBW-RELATED"/>
    <property type="match status" value="1"/>
</dbReference>
<protein>
    <submittedName>
        <fullName evidence="3">ATP-binding protein</fullName>
    </submittedName>
</protein>
<gene>
    <name evidence="3" type="ORF">C7M71_013945</name>
</gene>